<feature type="region of interest" description="Disordered" evidence="4">
    <location>
        <begin position="59"/>
        <end position="87"/>
    </location>
</feature>
<organism evidence="6 7">
    <name type="scientific">Macrostomum lignano</name>
    <dbReference type="NCBI Taxonomy" id="282301"/>
    <lineage>
        <taxon>Eukaryota</taxon>
        <taxon>Metazoa</taxon>
        <taxon>Spiralia</taxon>
        <taxon>Lophotrochozoa</taxon>
        <taxon>Platyhelminthes</taxon>
        <taxon>Rhabditophora</taxon>
        <taxon>Macrostomorpha</taxon>
        <taxon>Macrostomida</taxon>
        <taxon>Macrostomidae</taxon>
        <taxon>Macrostomum</taxon>
    </lineage>
</organism>
<keyword evidence="1 3" id="KW-0479">Metal-binding</keyword>
<dbReference type="GO" id="GO:0008270">
    <property type="term" value="F:zinc ion binding"/>
    <property type="evidence" value="ECO:0007669"/>
    <property type="project" value="UniProtKB-KW"/>
</dbReference>
<feature type="domain" description="RING-type" evidence="5">
    <location>
        <begin position="156"/>
        <end position="197"/>
    </location>
</feature>
<comment type="caution">
    <text evidence="6">The sequence shown here is derived from an EMBL/GenBank/DDBJ whole genome shotgun (WGS) entry which is preliminary data.</text>
</comment>
<dbReference type="PROSITE" id="PS50089">
    <property type="entry name" value="ZF_RING_2"/>
    <property type="match status" value="1"/>
</dbReference>
<sequence>AVLARVANLASQRLQSYSYSLRCLNFYNLIGMEQPRSITSIRNPPFRLQLVLPAPADAAATASNQHQQHRWIPAPSLASPPPPQQHPRQLYAQLQQLYRRRLRTVETDVNDDDDADGSRPVSSDSGISDCCCINQQQLQRSQQQTPSDTDAAAPACRICLTSLSKVGPSAAANCGHVACLPCLLAWYRTRSVCFCCRTGTTGFTLLYL</sequence>
<name>A0A267GH68_9PLAT</name>
<evidence type="ECO:0000259" key="5">
    <source>
        <dbReference type="PROSITE" id="PS50089"/>
    </source>
</evidence>
<dbReference type="InterPro" id="IPR013083">
    <property type="entry name" value="Znf_RING/FYVE/PHD"/>
</dbReference>
<evidence type="ECO:0000256" key="4">
    <source>
        <dbReference type="SAM" id="MobiDB-lite"/>
    </source>
</evidence>
<dbReference type="SUPFAM" id="SSF57850">
    <property type="entry name" value="RING/U-box"/>
    <property type="match status" value="1"/>
</dbReference>
<keyword evidence="7" id="KW-1185">Reference proteome</keyword>
<proteinExistence type="predicted"/>
<evidence type="ECO:0000313" key="7">
    <source>
        <dbReference type="Proteomes" id="UP000215902"/>
    </source>
</evidence>
<dbReference type="InterPro" id="IPR001841">
    <property type="entry name" value="Znf_RING"/>
</dbReference>
<feature type="region of interest" description="Disordered" evidence="4">
    <location>
        <begin position="105"/>
        <end position="126"/>
    </location>
</feature>
<keyword evidence="1 3" id="KW-0863">Zinc-finger</keyword>
<keyword evidence="2" id="KW-0862">Zinc</keyword>
<evidence type="ECO:0000256" key="1">
    <source>
        <dbReference type="ARBA" id="ARBA00022771"/>
    </source>
</evidence>
<evidence type="ECO:0000313" key="6">
    <source>
        <dbReference type="EMBL" id="PAA84724.1"/>
    </source>
</evidence>
<accession>A0A267GH68</accession>
<evidence type="ECO:0000256" key="3">
    <source>
        <dbReference type="PROSITE-ProRule" id="PRU00175"/>
    </source>
</evidence>
<dbReference type="Gene3D" id="3.30.40.10">
    <property type="entry name" value="Zinc/RING finger domain, C3HC4 (zinc finger)"/>
    <property type="match status" value="1"/>
</dbReference>
<feature type="non-terminal residue" evidence="6">
    <location>
        <position position="1"/>
    </location>
</feature>
<evidence type="ECO:0000256" key="2">
    <source>
        <dbReference type="ARBA" id="ARBA00022833"/>
    </source>
</evidence>
<reference evidence="6 7" key="1">
    <citation type="submission" date="2017-06" db="EMBL/GenBank/DDBJ databases">
        <title>A platform for efficient transgenesis in Macrostomum lignano, a flatworm model organism for stem cell research.</title>
        <authorList>
            <person name="Berezikov E."/>
        </authorList>
    </citation>
    <scope>NUCLEOTIDE SEQUENCE [LARGE SCALE GENOMIC DNA]</scope>
    <source>
        <strain evidence="6">DV1</strain>
        <tissue evidence="6">Whole organism</tissue>
    </source>
</reference>
<dbReference type="EMBL" id="NIVC01000363">
    <property type="protein sequence ID" value="PAA84724.1"/>
    <property type="molecule type" value="Genomic_DNA"/>
</dbReference>
<dbReference type="Proteomes" id="UP000215902">
    <property type="component" value="Unassembled WGS sequence"/>
</dbReference>
<protein>
    <recommendedName>
        <fullName evidence="5">RING-type domain-containing protein</fullName>
    </recommendedName>
</protein>
<dbReference type="AlphaFoldDB" id="A0A267GH68"/>
<gene>
    <name evidence="6" type="ORF">BOX15_Mlig017471g2</name>
</gene>